<dbReference type="RefSeq" id="XP_005826290.1">
    <property type="nucleotide sequence ID" value="XM_005826233.1"/>
</dbReference>
<proteinExistence type="predicted"/>
<dbReference type="InterPro" id="IPR018392">
    <property type="entry name" value="LysM"/>
</dbReference>
<dbReference type="Pfam" id="PF01476">
    <property type="entry name" value="LysM"/>
    <property type="match status" value="1"/>
</dbReference>
<keyword evidence="4" id="KW-1185">Reference proteome</keyword>
<reference evidence="3" key="3">
    <citation type="submission" date="2016-03" db="UniProtKB">
        <authorList>
            <consortium name="EnsemblProtists"/>
        </authorList>
    </citation>
    <scope>IDENTIFICATION</scope>
</reference>
<organism evidence="2">
    <name type="scientific">Guillardia theta (strain CCMP2712)</name>
    <name type="common">Cryptophyte</name>
    <dbReference type="NCBI Taxonomy" id="905079"/>
    <lineage>
        <taxon>Eukaryota</taxon>
        <taxon>Cryptophyceae</taxon>
        <taxon>Pyrenomonadales</taxon>
        <taxon>Geminigeraceae</taxon>
        <taxon>Guillardia</taxon>
    </lineage>
</organism>
<name>L1IU18_GUITC</name>
<dbReference type="EnsemblProtists" id="EKX39310">
    <property type="protein sequence ID" value="EKX39310"/>
    <property type="gene ID" value="GUITHDRAFT_114512"/>
</dbReference>
<dbReference type="PaxDb" id="55529-EKX39310"/>
<feature type="domain" description="LysM" evidence="1">
    <location>
        <begin position="354"/>
        <end position="394"/>
    </location>
</feature>
<reference evidence="2 4" key="1">
    <citation type="journal article" date="2012" name="Nature">
        <title>Algal genomes reveal evolutionary mosaicism and the fate of nucleomorphs.</title>
        <authorList>
            <consortium name="DOE Joint Genome Institute"/>
            <person name="Curtis B.A."/>
            <person name="Tanifuji G."/>
            <person name="Burki F."/>
            <person name="Gruber A."/>
            <person name="Irimia M."/>
            <person name="Maruyama S."/>
            <person name="Arias M.C."/>
            <person name="Ball S.G."/>
            <person name="Gile G.H."/>
            <person name="Hirakawa Y."/>
            <person name="Hopkins J.F."/>
            <person name="Kuo A."/>
            <person name="Rensing S.A."/>
            <person name="Schmutz J."/>
            <person name="Symeonidi A."/>
            <person name="Elias M."/>
            <person name="Eveleigh R.J."/>
            <person name="Herman E.K."/>
            <person name="Klute M.J."/>
            <person name="Nakayama T."/>
            <person name="Obornik M."/>
            <person name="Reyes-Prieto A."/>
            <person name="Armbrust E.V."/>
            <person name="Aves S.J."/>
            <person name="Beiko R.G."/>
            <person name="Coutinho P."/>
            <person name="Dacks J.B."/>
            <person name="Durnford D.G."/>
            <person name="Fast N.M."/>
            <person name="Green B.R."/>
            <person name="Grisdale C.J."/>
            <person name="Hempel F."/>
            <person name="Henrissat B."/>
            <person name="Hoppner M.P."/>
            <person name="Ishida K."/>
            <person name="Kim E."/>
            <person name="Koreny L."/>
            <person name="Kroth P.G."/>
            <person name="Liu Y."/>
            <person name="Malik S.B."/>
            <person name="Maier U.G."/>
            <person name="McRose D."/>
            <person name="Mock T."/>
            <person name="Neilson J.A."/>
            <person name="Onodera N.T."/>
            <person name="Poole A.M."/>
            <person name="Pritham E.J."/>
            <person name="Richards T.A."/>
            <person name="Rocap G."/>
            <person name="Roy S.W."/>
            <person name="Sarai C."/>
            <person name="Schaack S."/>
            <person name="Shirato S."/>
            <person name="Slamovits C.H."/>
            <person name="Spencer D.F."/>
            <person name="Suzuki S."/>
            <person name="Worden A.Z."/>
            <person name="Zauner S."/>
            <person name="Barry K."/>
            <person name="Bell C."/>
            <person name="Bharti A.K."/>
            <person name="Crow J.A."/>
            <person name="Grimwood J."/>
            <person name="Kramer R."/>
            <person name="Lindquist E."/>
            <person name="Lucas S."/>
            <person name="Salamov A."/>
            <person name="McFadden G.I."/>
            <person name="Lane C.E."/>
            <person name="Keeling P.J."/>
            <person name="Gray M.W."/>
            <person name="Grigoriev I.V."/>
            <person name="Archibald J.M."/>
        </authorList>
    </citation>
    <scope>NUCLEOTIDE SEQUENCE</scope>
    <source>
        <strain evidence="2 4">CCMP2712</strain>
    </source>
</reference>
<evidence type="ECO:0000313" key="4">
    <source>
        <dbReference type="Proteomes" id="UP000011087"/>
    </source>
</evidence>
<dbReference type="EMBL" id="JH993040">
    <property type="protein sequence ID" value="EKX39310.1"/>
    <property type="molecule type" value="Genomic_DNA"/>
</dbReference>
<protein>
    <recommendedName>
        <fullName evidence="1">LysM domain-containing protein</fullName>
    </recommendedName>
</protein>
<sequence>MDNVPMPYWYVCLEILDGSQSSAESCFKFHIPVKPRNVQNCTLRGNGPLYRRNPMSNSTCAMHALQSSSKVGVGQKFEAFAYFEDLTSDGTEACALCDRLTISTRSDPGLPNNLLLDQTFGGPDSARWPSMRSNLVGVYYGVGAIQESYQYLYSRKILFQPDIQQVGLKYAICLNATEQHSPGAGTWPSASAEQCFTLEVVKPNLELFLEPHSDINLNPNAPLKITVHSRCRYSWKFAMKDNNDVDFMLTEPAAGYQRGYYTPNLSVDQLATTLPGSSLARKEKILFCQDYSTFNCPIQDRYNKTMQYLDWTVPAGLEAQDFNVCFDISDEVYMLDKQLVGCISFHVEKCKTCVSPADTLYSLALDFQTDWLQLWGANSMIRDPMNITETQVLSLGPMLEVYATHSVEVVLKRFRMNETSFRRLNPDIVGTVVLAGMQICLAPLVCLQGV</sequence>
<dbReference type="Proteomes" id="UP000011087">
    <property type="component" value="Unassembled WGS sequence"/>
</dbReference>
<dbReference type="GeneID" id="17296124"/>
<dbReference type="KEGG" id="gtt:GUITHDRAFT_114512"/>
<evidence type="ECO:0000313" key="2">
    <source>
        <dbReference type="EMBL" id="EKX39310.1"/>
    </source>
</evidence>
<reference evidence="4" key="2">
    <citation type="submission" date="2012-11" db="EMBL/GenBank/DDBJ databases">
        <authorList>
            <person name="Kuo A."/>
            <person name="Curtis B.A."/>
            <person name="Tanifuji G."/>
            <person name="Burki F."/>
            <person name="Gruber A."/>
            <person name="Irimia M."/>
            <person name="Maruyama S."/>
            <person name="Arias M.C."/>
            <person name="Ball S.G."/>
            <person name="Gile G.H."/>
            <person name="Hirakawa Y."/>
            <person name="Hopkins J.F."/>
            <person name="Rensing S.A."/>
            <person name="Schmutz J."/>
            <person name="Symeonidi A."/>
            <person name="Elias M."/>
            <person name="Eveleigh R.J."/>
            <person name="Herman E.K."/>
            <person name="Klute M.J."/>
            <person name="Nakayama T."/>
            <person name="Obornik M."/>
            <person name="Reyes-Prieto A."/>
            <person name="Armbrust E.V."/>
            <person name="Aves S.J."/>
            <person name="Beiko R.G."/>
            <person name="Coutinho P."/>
            <person name="Dacks J.B."/>
            <person name="Durnford D.G."/>
            <person name="Fast N.M."/>
            <person name="Green B.R."/>
            <person name="Grisdale C."/>
            <person name="Hempe F."/>
            <person name="Henrissat B."/>
            <person name="Hoppner M.P."/>
            <person name="Ishida K.-I."/>
            <person name="Kim E."/>
            <person name="Koreny L."/>
            <person name="Kroth P.G."/>
            <person name="Liu Y."/>
            <person name="Malik S.-B."/>
            <person name="Maier U.G."/>
            <person name="McRose D."/>
            <person name="Mock T."/>
            <person name="Neilson J.A."/>
            <person name="Onodera N.T."/>
            <person name="Poole A.M."/>
            <person name="Pritham E.J."/>
            <person name="Richards T.A."/>
            <person name="Rocap G."/>
            <person name="Roy S.W."/>
            <person name="Sarai C."/>
            <person name="Schaack S."/>
            <person name="Shirato S."/>
            <person name="Slamovits C.H."/>
            <person name="Spencer D.F."/>
            <person name="Suzuki S."/>
            <person name="Worden A.Z."/>
            <person name="Zauner S."/>
            <person name="Barry K."/>
            <person name="Bell C."/>
            <person name="Bharti A.K."/>
            <person name="Crow J.A."/>
            <person name="Grimwood J."/>
            <person name="Kramer R."/>
            <person name="Lindquist E."/>
            <person name="Lucas S."/>
            <person name="Salamov A."/>
            <person name="McFadden G.I."/>
            <person name="Lane C.E."/>
            <person name="Keeling P.J."/>
            <person name="Gray M.W."/>
            <person name="Grigoriev I.V."/>
            <person name="Archibald J.M."/>
        </authorList>
    </citation>
    <scope>NUCLEOTIDE SEQUENCE</scope>
    <source>
        <strain evidence="4">CCMP2712</strain>
    </source>
</reference>
<accession>L1IU18</accession>
<dbReference type="OrthoDB" id="10623109at2759"/>
<evidence type="ECO:0000313" key="3">
    <source>
        <dbReference type="EnsemblProtists" id="EKX39310"/>
    </source>
</evidence>
<gene>
    <name evidence="2" type="ORF">GUITHDRAFT_114512</name>
</gene>
<dbReference type="AlphaFoldDB" id="L1IU18"/>
<evidence type="ECO:0000259" key="1">
    <source>
        <dbReference type="Pfam" id="PF01476"/>
    </source>
</evidence>
<dbReference type="HOGENOM" id="CLU_608981_0_0_1"/>